<dbReference type="OrthoDB" id="27603at2759"/>
<dbReference type="InParanoid" id="A0A1X7TSJ1"/>
<evidence type="ECO:0000256" key="5">
    <source>
        <dbReference type="ARBA" id="ARBA00022701"/>
    </source>
</evidence>
<name>A0A1X7TSJ1_AMPQE</name>
<gene>
    <name evidence="12" type="primary">109586271</name>
</gene>
<evidence type="ECO:0000256" key="6">
    <source>
        <dbReference type="ARBA" id="ARBA00022741"/>
    </source>
</evidence>
<keyword evidence="5 11" id="KW-0493">Microtubule</keyword>
<dbReference type="SUPFAM" id="SSF52540">
    <property type="entry name" value="P-loop containing nucleoside triphosphate hydrolases"/>
    <property type="match status" value="1"/>
</dbReference>
<evidence type="ECO:0000256" key="1">
    <source>
        <dbReference type="ARBA" id="ARBA00004245"/>
    </source>
</evidence>
<reference evidence="12" key="2">
    <citation type="submission" date="2017-05" db="UniProtKB">
        <authorList>
            <consortium name="EnsemblMetazoa"/>
        </authorList>
    </citation>
    <scope>IDENTIFICATION</scope>
</reference>
<evidence type="ECO:0000256" key="2">
    <source>
        <dbReference type="ARBA" id="ARBA00006831"/>
    </source>
</evidence>
<dbReference type="PANTHER" id="PTHR12688">
    <property type="entry name" value="DYNEIN LIGHT INTERMEDIATE CHAIN"/>
    <property type="match status" value="1"/>
</dbReference>
<dbReference type="Proteomes" id="UP000007879">
    <property type="component" value="Unassembled WGS sequence"/>
</dbReference>
<keyword evidence="13" id="KW-1185">Reference proteome</keyword>
<sequence length="100" mass="10851">MAAPNHTTTEEEGEENVSLWSEVLEDVIGSSNKTVKAASKNVLVLGEVCSGKSTLIDRLCSVSRRGGKRSSSSHNKKYLLSGCSLEYRPVDVYDDETDGK</sequence>
<dbReference type="PANTHER" id="PTHR12688:SF0">
    <property type="entry name" value="DYNEIN LIGHT INTERMEDIATE CHAIN"/>
    <property type="match status" value="1"/>
</dbReference>
<dbReference type="InterPro" id="IPR022780">
    <property type="entry name" value="Dynein_light_int_chain"/>
</dbReference>
<evidence type="ECO:0000256" key="3">
    <source>
        <dbReference type="ARBA" id="ARBA00022448"/>
    </source>
</evidence>
<evidence type="ECO:0000256" key="8">
    <source>
        <dbReference type="ARBA" id="ARBA00023017"/>
    </source>
</evidence>
<dbReference type="InterPro" id="IPR027417">
    <property type="entry name" value="P-loop_NTPase"/>
</dbReference>
<dbReference type="EnsemblMetazoa" id="Aqu2.1.17963_001">
    <property type="protein sequence ID" value="Aqu2.1.17963_001"/>
    <property type="gene ID" value="Aqu2.1.17963"/>
</dbReference>
<evidence type="ECO:0000256" key="4">
    <source>
        <dbReference type="ARBA" id="ARBA00022490"/>
    </source>
</evidence>
<keyword evidence="8 11" id="KW-0243">Dynein</keyword>
<dbReference type="GO" id="GO:0005868">
    <property type="term" value="C:cytoplasmic dynein complex"/>
    <property type="evidence" value="ECO:0007669"/>
    <property type="project" value="UniProtKB-UniRule"/>
</dbReference>
<evidence type="ECO:0000256" key="10">
    <source>
        <dbReference type="ARBA" id="ARBA00023212"/>
    </source>
</evidence>
<protein>
    <recommendedName>
        <fullName evidence="11">Dynein light intermediate chain</fullName>
    </recommendedName>
</protein>
<evidence type="ECO:0000313" key="12">
    <source>
        <dbReference type="EnsemblMetazoa" id="Aqu2.1.17963_001"/>
    </source>
</evidence>
<keyword evidence="3 11" id="KW-0813">Transport</keyword>
<reference evidence="13" key="1">
    <citation type="journal article" date="2010" name="Nature">
        <title>The Amphimedon queenslandica genome and the evolution of animal complexity.</title>
        <authorList>
            <person name="Srivastava M."/>
            <person name="Simakov O."/>
            <person name="Chapman J."/>
            <person name="Fahey B."/>
            <person name="Gauthier M.E."/>
            <person name="Mitros T."/>
            <person name="Richards G.S."/>
            <person name="Conaco C."/>
            <person name="Dacre M."/>
            <person name="Hellsten U."/>
            <person name="Larroux C."/>
            <person name="Putnam N.H."/>
            <person name="Stanke M."/>
            <person name="Adamska M."/>
            <person name="Darling A."/>
            <person name="Degnan S.M."/>
            <person name="Oakley T.H."/>
            <person name="Plachetzki D.C."/>
            <person name="Zhai Y."/>
            <person name="Adamski M."/>
            <person name="Calcino A."/>
            <person name="Cummins S.F."/>
            <person name="Goodstein D.M."/>
            <person name="Harris C."/>
            <person name="Jackson D.J."/>
            <person name="Leys S.P."/>
            <person name="Shu S."/>
            <person name="Woodcroft B.J."/>
            <person name="Vervoort M."/>
            <person name="Kosik K.S."/>
            <person name="Manning G."/>
            <person name="Degnan B.M."/>
            <person name="Rokhsar D.S."/>
        </authorList>
    </citation>
    <scope>NUCLEOTIDE SEQUENCE [LARGE SCALE GENOMIC DNA]</scope>
</reference>
<dbReference type="InterPro" id="IPR008467">
    <property type="entry name" value="Dynein1_light_intermed_chain"/>
</dbReference>
<proteinExistence type="inferred from homology"/>
<dbReference type="GO" id="GO:0005813">
    <property type="term" value="C:centrosome"/>
    <property type="evidence" value="ECO:0007669"/>
    <property type="project" value="TreeGrafter"/>
</dbReference>
<evidence type="ECO:0000256" key="11">
    <source>
        <dbReference type="RuleBase" id="RU366047"/>
    </source>
</evidence>
<keyword evidence="10 11" id="KW-0206">Cytoskeleton</keyword>
<dbReference type="AlphaFoldDB" id="A0A1X7TSJ1"/>
<dbReference type="Pfam" id="PF05783">
    <property type="entry name" value="DLIC"/>
    <property type="match status" value="1"/>
</dbReference>
<accession>A0A1X7TSJ1</accession>
<keyword evidence="6 11" id="KW-0547">Nucleotide-binding</keyword>
<evidence type="ECO:0000256" key="7">
    <source>
        <dbReference type="ARBA" id="ARBA00022840"/>
    </source>
</evidence>
<keyword evidence="7 11" id="KW-0067">ATP-binding</keyword>
<dbReference type="GO" id="GO:0045504">
    <property type="term" value="F:dynein heavy chain binding"/>
    <property type="evidence" value="ECO:0007669"/>
    <property type="project" value="TreeGrafter"/>
</dbReference>
<organism evidence="12">
    <name type="scientific">Amphimedon queenslandica</name>
    <name type="common">Sponge</name>
    <dbReference type="NCBI Taxonomy" id="400682"/>
    <lineage>
        <taxon>Eukaryota</taxon>
        <taxon>Metazoa</taxon>
        <taxon>Porifera</taxon>
        <taxon>Demospongiae</taxon>
        <taxon>Heteroscleromorpha</taxon>
        <taxon>Haplosclerida</taxon>
        <taxon>Niphatidae</taxon>
        <taxon>Amphimedon</taxon>
    </lineage>
</organism>
<comment type="subunit">
    <text evidence="11">Homodimer. The cytoplasmic dynein 1 complex consists of two catalytic heavy chains (HCs) and a number of non-catalytic subunits presented by intermediate chains (ICs).</text>
</comment>
<dbReference type="KEGG" id="aqu:109586271"/>
<comment type="similarity">
    <text evidence="2 11">Belongs to the dynein light intermediate chain family.</text>
</comment>
<evidence type="ECO:0000256" key="9">
    <source>
        <dbReference type="ARBA" id="ARBA00023175"/>
    </source>
</evidence>
<comment type="subcellular location">
    <subcellularLocation>
        <location evidence="1 11">Cytoplasm</location>
        <location evidence="1 11">Cytoskeleton</location>
    </subcellularLocation>
</comment>
<evidence type="ECO:0000313" key="13">
    <source>
        <dbReference type="Proteomes" id="UP000007879"/>
    </source>
</evidence>
<dbReference type="EnsemblMetazoa" id="XM_020002443.1">
    <property type="protein sequence ID" value="XP_019858002.1"/>
    <property type="gene ID" value="LOC109586271"/>
</dbReference>
<keyword evidence="9 11" id="KW-0505">Motor protein</keyword>
<comment type="function">
    <text evidence="11">Acts as one of several non-catalytic accessory components of the cytoplasmic dynein 1 complex that are thought to be involved in linking dynein to cargos and to adapter proteins that regulate dynein function. Cytoplasmic dynein 1 acts as a motor for the intracellular retrograde motility of vesicles and organelles along microtubules. May play a role in binding dynein to membranous organelles or chromosomes.</text>
</comment>
<keyword evidence="4 11" id="KW-0963">Cytoplasm</keyword>
<dbReference type="GO" id="GO:0005524">
    <property type="term" value="F:ATP binding"/>
    <property type="evidence" value="ECO:0007669"/>
    <property type="project" value="UniProtKB-KW"/>
</dbReference>
<dbReference type="GO" id="GO:0000226">
    <property type="term" value="P:microtubule cytoskeleton organization"/>
    <property type="evidence" value="ECO:0007669"/>
    <property type="project" value="TreeGrafter"/>
</dbReference>
<dbReference type="GO" id="GO:0007018">
    <property type="term" value="P:microtubule-based movement"/>
    <property type="evidence" value="ECO:0007669"/>
    <property type="project" value="InterPro"/>
</dbReference>
<dbReference type="GO" id="GO:0005874">
    <property type="term" value="C:microtubule"/>
    <property type="evidence" value="ECO:0007669"/>
    <property type="project" value="UniProtKB-KW"/>
</dbReference>